<keyword evidence="2" id="KW-1185">Reference proteome</keyword>
<organism evidence="1 2">
    <name type="scientific">Skermania pinensis</name>
    <dbReference type="NCBI Taxonomy" id="39122"/>
    <lineage>
        <taxon>Bacteria</taxon>
        <taxon>Bacillati</taxon>
        <taxon>Actinomycetota</taxon>
        <taxon>Actinomycetes</taxon>
        <taxon>Mycobacteriales</taxon>
        <taxon>Gordoniaceae</taxon>
        <taxon>Skermania</taxon>
    </lineage>
</organism>
<sequence>MHDLIRARLSVGDAANYLISTPERVTDWVAYWVFDNGPAGPPSTAVLTAVLDERQQYLTALQRHVVDVPRGVGNPYWVADDTPLRERLTVRTDTVEASTALAAVAATFDNPLDLHETPVRLTAFPDVRDAATGGSQTFVFAQVSHALLVGAHIAGLSQALFAPDPLPLQIQGAGTPTARPRPLAVSALGAARLPVEIARWLILQARANIVAARRAPLPPEMTEPRAATAFNSPRAGTELAVRIVRVDLTAARGKGVTLSVIGLTAVSLAMQRYLESIGAPCPDDLAAMVPVALDHQCLGVNQLTALRADLCPTVADPVERAKAVQTSLQTARAAVDQVSPVELAAGAATPFAIMPRLLPRGDQNDGATAPWATVLTSVRTGSKPTWSLAGRSHIFGGTLANIAPDVGLFHSFASDHSGMTVTLIASGSAVASVDGYAAFLERAFLEVVDAMSASTVATPDRARVEQLV</sequence>
<proteinExistence type="predicted"/>
<gene>
    <name evidence="1" type="ORF">KV203_13170</name>
</gene>
<accession>A0ABX8S5Y3</accession>
<reference evidence="1" key="1">
    <citation type="submission" date="2021-07" db="EMBL/GenBank/DDBJ databases">
        <title>Candidatus Kaistella beijingensis sp. nov. isolated from a municipal wastewater treatment plant is involved in sludge foaming.</title>
        <authorList>
            <person name="Song Y."/>
            <person name="Liu S.-J."/>
        </authorList>
    </citation>
    <scope>NUCLEOTIDE SEQUENCE</scope>
    <source>
        <strain evidence="1">DSM 43998</strain>
    </source>
</reference>
<dbReference type="EMBL" id="CP079105">
    <property type="protein sequence ID" value="QXQ12866.1"/>
    <property type="molecule type" value="Genomic_DNA"/>
</dbReference>
<protein>
    <submittedName>
        <fullName evidence="1">DUF1298 domain-containing protein</fullName>
    </submittedName>
</protein>
<evidence type="ECO:0000313" key="1">
    <source>
        <dbReference type="EMBL" id="QXQ12866.1"/>
    </source>
</evidence>
<evidence type="ECO:0000313" key="2">
    <source>
        <dbReference type="Proteomes" id="UP000887023"/>
    </source>
</evidence>
<dbReference type="RefSeq" id="WP_066467628.1">
    <property type="nucleotide sequence ID" value="NZ_CBCRUZ010000002.1"/>
</dbReference>
<dbReference type="Proteomes" id="UP000887023">
    <property type="component" value="Chromosome"/>
</dbReference>
<name>A0ABX8S5Y3_9ACTN</name>